<dbReference type="GO" id="GO:0003700">
    <property type="term" value="F:DNA-binding transcription factor activity"/>
    <property type="evidence" value="ECO:0007669"/>
    <property type="project" value="InterPro"/>
</dbReference>
<feature type="domain" description="HTH lysR-type" evidence="6">
    <location>
        <begin position="6"/>
        <end position="63"/>
    </location>
</feature>
<dbReference type="InterPro" id="IPR036388">
    <property type="entry name" value="WH-like_DNA-bd_sf"/>
</dbReference>
<keyword evidence="5" id="KW-0804">Transcription</keyword>
<dbReference type="Gene3D" id="3.40.190.10">
    <property type="entry name" value="Periplasmic binding protein-like II"/>
    <property type="match status" value="2"/>
</dbReference>
<evidence type="ECO:0000313" key="8">
    <source>
        <dbReference type="Proteomes" id="UP000265955"/>
    </source>
</evidence>
<dbReference type="PANTHER" id="PTHR30346:SF26">
    <property type="entry name" value="HYDROGEN PEROXIDE-INDUCIBLE GENES ACTIVATOR"/>
    <property type="match status" value="1"/>
</dbReference>
<proteinExistence type="inferred from homology"/>
<evidence type="ECO:0000256" key="3">
    <source>
        <dbReference type="ARBA" id="ARBA00023125"/>
    </source>
</evidence>
<dbReference type="PROSITE" id="PS50931">
    <property type="entry name" value="HTH_LYSR"/>
    <property type="match status" value="1"/>
</dbReference>
<keyword evidence="2" id="KW-0805">Transcription regulation</keyword>
<dbReference type="PRINTS" id="PR00039">
    <property type="entry name" value="HTHLYSR"/>
</dbReference>
<dbReference type="Pfam" id="PF03466">
    <property type="entry name" value="LysR_substrate"/>
    <property type="match status" value="1"/>
</dbReference>
<dbReference type="InterPro" id="IPR036390">
    <property type="entry name" value="WH_DNA-bd_sf"/>
</dbReference>
<dbReference type="Pfam" id="PF00126">
    <property type="entry name" value="HTH_1"/>
    <property type="match status" value="1"/>
</dbReference>
<dbReference type="Gene3D" id="1.10.10.10">
    <property type="entry name" value="Winged helix-like DNA-binding domain superfamily/Winged helix DNA-binding domain"/>
    <property type="match status" value="1"/>
</dbReference>
<name>A0A3A3FGT6_9BURK</name>
<dbReference type="InterPro" id="IPR000847">
    <property type="entry name" value="LysR_HTH_N"/>
</dbReference>
<keyword evidence="3" id="KW-0238">DNA-binding</keyword>
<comment type="similarity">
    <text evidence="1">Belongs to the LysR transcriptional regulatory family.</text>
</comment>
<reference evidence="8" key="1">
    <citation type="submission" date="2018-09" db="EMBL/GenBank/DDBJ databases">
        <authorList>
            <person name="Zhu H."/>
        </authorList>
    </citation>
    <scope>NUCLEOTIDE SEQUENCE [LARGE SCALE GENOMIC DNA]</scope>
    <source>
        <strain evidence="8">K1R23-30</strain>
    </source>
</reference>
<dbReference type="EMBL" id="QYUO01000003">
    <property type="protein sequence ID" value="RJF92357.1"/>
    <property type="molecule type" value="Genomic_DNA"/>
</dbReference>
<comment type="caution">
    <text evidence="7">The sequence shown here is derived from an EMBL/GenBank/DDBJ whole genome shotgun (WGS) entry which is preliminary data.</text>
</comment>
<evidence type="ECO:0000256" key="1">
    <source>
        <dbReference type="ARBA" id="ARBA00009437"/>
    </source>
</evidence>
<dbReference type="GO" id="GO:0032993">
    <property type="term" value="C:protein-DNA complex"/>
    <property type="evidence" value="ECO:0007669"/>
    <property type="project" value="TreeGrafter"/>
</dbReference>
<dbReference type="InterPro" id="IPR005119">
    <property type="entry name" value="LysR_subst-bd"/>
</dbReference>
<dbReference type="CDD" id="cd05466">
    <property type="entry name" value="PBP2_LTTR_substrate"/>
    <property type="match status" value="1"/>
</dbReference>
<keyword evidence="4" id="KW-0010">Activator</keyword>
<dbReference type="Proteomes" id="UP000265955">
    <property type="component" value="Unassembled WGS sequence"/>
</dbReference>
<sequence>METGMFDLRALKYFVAAYEERSITGAAKRSYIAQPSISAAIQNLESSLGTQLFERAKNGLTPTADGEKLYPRAKALLAESLAILHGFREPPQREMRVRIQDDLPVHRAGPLIAMLYEHLPTMKLKLTQEGEAFDLKLVSESCRLDTEWMQLLWEEDYVVIVPDTHPLRFKTHFELTDLNDAPLIERPYCVLHQMFTQLLIQKNIRPDIRASATREEAVLGLVELGVGISVVPQSHCDGLKNVVIRPISFESDFKRRVGLACAATNIEMIALIGSMTKKLTESYA</sequence>
<dbReference type="PANTHER" id="PTHR30346">
    <property type="entry name" value="TRANSCRIPTIONAL DUAL REGULATOR HCAR-RELATED"/>
    <property type="match status" value="1"/>
</dbReference>
<dbReference type="SUPFAM" id="SSF46785">
    <property type="entry name" value="Winged helix' DNA-binding domain"/>
    <property type="match status" value="1"/>
</dbReference>
<accession>A0A3A3FGT6</accession>
<evidence type="ECO:0000256" key="2">
    <source>
        <dbReference type="ARBA" id="ARBA00023015"/>
    </source>
</evidence>
<evidence type="ECO:0000256" key="5">
    <source>
        <dbReference type="ARBA" id="ARBA00023163"/>
    </source>
</evidence>
<dbReference type="GO" id="GO:0003677">
    <property type="term" value="F:DNA binding"/>
    <property type="evidence" value="ECO:0007669"/>
    <property type="project" value="UniProtKB-KW"/>
</dbReference>
<gene>
    <name evidence="7" type="ORF">D3871_27430</name>
</gene>
<organism evidence="7 8">
    <name type="scientific">Noviherbaspirillum saxi</name>
    <dbReference type="NCBI Taxonomy" id="2320863"/>
    <lineage>
        <taxon>Bacteria</taxon>
        <taxon>Pseudomonadati</taxon>
        <taxon>Pseudomonadota</taxon>
        <taxon>Betaproteobacteria</taxon>
        <taxon>Burkholderiales</taxon>
        <taxon>Oxalobacteraceae</taxon>
        <taxon>Noviherbaspirillum</taxon>
    </lineage>
</organism>
<evidence type="ECO:0000313" key="7">
    <source>
        <dbReference type="EMBL" id="RJF92357.1"/>
    </source>
</evidence>
<dbReference type="SUPFAM" id="SSF53850">
    <property type="entry name" value="Periplasmic binding protein-like II"/>
    <property type="match status" value="1"/>
</dbReference>
<protein>
    <submittedName>
        <fullName evidence="7">LysR family transcriptional regulator</fullName>
    </submittedName>
</protein>
<keyword evidence="8" id="KW-1185">Reference proteome</keyword>
<evidence type="ECO:0000259" key="6">
    <source>
        <dbReference type="PROSITE" id="PS50931"/>
    </source>
</evidence>
<evidence type="ECO:0000256" key="4">
    <source>
        <dbReference type="ARBA" id="ARBA00023159"/>
    </source>
</evidence>
<dbReference type="AlphaFoldDB" id="A0A3A3FGT6"/>
<dbReference type="FunFam" id="1.10.10.10:FF:000001">
    <property type="entry name" value="LysR family transcriptional regulator"/>
    <property type="match status" value="1"/>
</dbReference>